<dbReference type="FunFam" id="3.30.70.1230:FF:000016">
    <property type="entry name" value="Adenylate/guanylate cyclase domain-containing protein"/>
    <property type="match status" value="1"/>
</dbReference>
<feature type="compositionally biased region" description="Basic and acidic residues" evidence="7">
    <location>
        <begin position="129"/>
        <end position="153"/>
    </location>
</feature>
<proteinExistence type="inferred from homology"/>
<evidence type="ECO:0000313" key="12">
    <source>
        <dbReference type="Proteomes" id="UP000460298"/>
    </source>
</evidence>
<dbReference type="Proteomes" id="UP000460298">
    <property type="component" value="Unassembled WGS sequence"/>
</dbReference>
<dbReference type="Gene3D" id="3.30.450.20">
    <property type="entry name" value="PAS domain"/>
    <property type="match status" value="1"/>
</dbReference>
<dbReference type="GO" id="GO:0030313">
    <property type="term" value="C:cell envelope"/>
    <property type="evidence" value="ECO:0007669"/>
    <property type="project" value="UniProtKB-SubCell"/>
</dbReference>
<evidence type="ECO:0000259" key="10">
    <source>
        <dbReference type="PROSITE" id="PS50885"/>
    </source>
</evidence>
<name>A0A833H2Q4_9LEPT</name>
<sequence>MIGNQKNRFQWALDDSLNTLIRHRSDADLSRVVREWKLLGVELVLLVDSGQGMALEFLARDILLQNMPVHLMRLEELFARGALARFRDERTLLLHAESNEGLQKALHLDPVLDEPAIVLKPVITDEPVLRREAPREKAPLPPEKEPATPRKNEASVVPFPSRPPAQKTPESQSKPEQAQKSPLSPPATAPEAEVASTERPSKKPEPAAPAPPAITAPAPSIATHEPAREAPVTRSEIKVSRWNIKVKTIALLSALIVSALSAMIFWASMEFSKDVARDIEANATQLNEVVGQKVQVILEQTRYSANLIAAKAAESDGQGSEVFQGNQDIFAIITTEPSGDTLSVSSTLLNKEQMDLNGLIEDDLNRITSLYGASLATAKTGATTVMNASAGFRMPLIVMSFPSRAETGKILVVVADARRIGESFLGTDASLTFMVDRNGNIVAHPDPTVVLGGMSVANLPVFQDMMKSTLDKAMVRYEHEGKWYRGAYKKLPLAGLGVIYTIEEAKAFARVEEIRNRNLYVLGIVLSLAILVGYFFARSLALPLRELVGATRRVENEDYSVAVQPRSGDEVGVLAASFNKMVNGLAERERMKDAFGRFVNKEVAERAMRGEIKLGGEKKECAVFFSDLRGFTAMSEKLQPEEVVEYLNRYFTLMVDCVDKSHGVVDKFIGDAVMATWGSVISHGNDTANAVEGALMMRKALMEFNVYNAEHGLPIAKFGCGINTGAVISGQIGSEKKLEFTVIGDAVNLASRIESLNKPFATDILISQDAYDRVADLFDVVKMPAIKVKGKSEPQTIYCVLGRKDDPDRPKNLDELRKRAGIDWGTKGELGDVMEEDKEEKYEIIEG</sequence>
<feature type="transmembrane region" description="Helical" evidence="8">
    <location>
        <begin position="519"/>
        <end position="537"/>
    </location>
</feature>
<dbReference type="SUPFAM" id="SSF158472">
    <property type="entry name" value="HAMP domain-like"/>
    <property type="match status" value="1"/>
</dbReference>
<feature type="region of interest" description="Disordered" evidence="7">
    <location>
        <begin position="129"/>
        <end position="235"/>
    </location>
</feature>
<accession>A0A833H2Q4</accession>
<dbReference type="InterPro" id="IPR003660">
    <property type="entry name" value="HAMP_dom"/>
</dbReference>
<dbReference type="AlphaFoldDB" id="A0A833H2Q4"/>
<dbReference type="SMART" id="SM00304">
    <property type="entry name" value="HAMP"/>
    <property type="match status" value="1"/>
</dbReference>
<evidence type="ECO:0000256" key="7">
    <source>
        <dbReference type="SAM" id="MobiDB-lite"/>
    </source>
</evidence>
<comment type="subcellular location">
    <subcellularLocation>
        <location evidence="1">Cell envelope</location>
    </subcellularLocation>
</comment>
<keyword evidence="4 8" id="KW-0812">Transmembrane</keyword>
<comment type="similarity">
    <text evidence="2">Belongs to the adenylyl cyclase class-3 family.</text>
</comment>
<evidence type="ECO:0000256" key="2">
    <source>
        <dbReference type="ARBA" id="ARBA00005381"/>
    </source>
</evidence>
<dbReference type="Gene3D" id="1.10.8.500">
    <property type="entry name" value="HAMP domain in histidine kinase"/>
    <property type="match status" value="1"/>
</dbReference>
<evidence type="ECO:0000256" key="8">
    <source>
        <dbReference type="SAM" id="Phobius"/>
    </source>
</evidence>
<dbReference type="InterPro" id="IPR001054">
    <property type="entry name" value="A/G_cyclase"/>
</dbReference>
<keyword evidence="6 8" id="KW-0472">Membrane</keyword>
<keyword evidence="3" id="KW-1003">Cell membrane</keyword>
<feature type="transmembrane region" description="Helical" evidence="8">
    <location>
        <begin position="248"/>
        <end position="269"/>
    </location>
</feature>
<dbReference type="PANTHER" id="PTHR43081">
    <property type="entry name" value="ADENYLATE CYCLASE, TERMINAL-DIFFERENTIATION SPECIFIC-RELATED"/>
    <property type="match status" value="1"/>
</dbReference>
<dbReference type="InterPro" id="IPR029787">
    <property type="entry name" value="Nucleotide_cyclase"/>
</dbReference>
<evidence type="ECO:0000256" key="3">
    <source>
        <dbReference type="ARBA" id="ARBA00022475"/>
    </source>
</evidence>
<protein>
    <submittedName>
        <fullName evidence="11">HAMP domain-containing protein</fullName>
    </submittedName>
</protein>
<dbReference type="EMBL" id="WBUI01000006">
    <property type="protein sequence ID" value="KAB2933291.1"/>
    <property type="molecule type" value="Genomic_DNA"/>
</dbReference>
<dbReference type="SUPFAM" id="SSF55073">
    <property type="entry name" value="Nucleotide cyclase"/>
    <property type="match status" value="1"/>
</dbReference>
<dbReference type="Gene3D" id="3.30.70.1230">
    <property type="entry name" value="Nucleotide cyclase"/>
    <property type="match status" value="1"/>
</dbReference>
<dbReference type="InterPro" id="IPR050697">
    <property type="entry name" value="Adenylyl/Guanylyl_Cyclase_3/4"/>
</dbReference>
<evidence type="ECO:0000313" key="11">
    <source>
        <dbReference type="EMBL" id="KAB2933291.1"/>
    </source>
</evidence>
<dbReference type="GO" id="GO:0006171">
    <property type="term" value="P:cAMP biosynthetic process"/>
    <property type="evidence" value="ECO:0007669"/>
    <property type="project" value="TreeGrafter"/>
</dbReference>
<dbReference type="CDD" id="cd18774">
    <property type="entry name" value="PDC2_HK_sensor"/>
    <property type="match status" value="1"/>
</dbReference>
<evidence type="ECO:0000259" key="9">
    <source>
        <dbReference type="PROSITE" id="PS50125"/>
    </source>
</evidence>
<dbReference type="PROSITE" id="PS50125">
    <property type="entry name" value="GUANYLATE_CYCLASE_2"/>
    <property type="match status" value="1"/>
</dbReference>
<evidence type="ECO:0000256" key="6">
    <source>
        <dbReference type="ARBA" id="ARBA00023136"/>
    </source>
</evidence>
<organism evidence="11 12">
    <name type="scientific">Leptonema illini</name>
    <dbReference type="NCBI Taxonomy" id="183"/>
    <lineage>
        <taxon>Bacteria</taxon>
        <taxon>Pseudomonadati</taxon>
        <taxon>Spirochaetota</taxon>
        <taxon>Spirochaetia</taxon>
        <taxon>Leptospirales</taxon>
        <taxon>Leptospiraceae</taxon>
        <taxon>Leptonema</taxon>
    </lineage>
</organism>
<dbReference type="GO" id="GO:0035556">
    <property type="term" value="P:intracellular signal transduction"/>
    <property type="evidence" value="ECO:0007669"/>
    <property type="project" value="InterPro"/>
</dbReference>
<feature type="domain" description="HAMP" evidence="10">
    <location>
        <begin position="538"/>
        <end position="590"/>
    </location>
</feature>
<dbReference type="GO" id="GO:0016020">
    <property type="term" value="C:membrane"/>
    <property type="evidence" value="ECO:0007669"/>
    <property type="project" value="InterPro"/>
</dbReference>
<dbReference type="CDD" id="cd06225">
    <property type="entry name" value="HAMP"/>
    <property type="match status" value="1"/>
</dbReference>
<dbReference type="PROSITE" id="PS50885">
    <property type="entry name" value="HAMP"/>
    <property type="match status" value="1"/>
</dbReference>
<dbReference type="Pfam" id="PF00672">
    <property type="entry name" value="HAMP"/>
    <property type="match status" value="1"/>
</dbReference>
<dbReference type="PANTHER" id="PTHR43081:SF1">
    <property type="entry name" value="ADENYLATE CYCLASE, TERMINAL-DIFFERENTIATION SPECIFIC"/>
    <property type="match status" value="1"/>
</dbReference>
<dbReference type="Pfam" id="PF00211">
    <property type="entry name" value="Guanylate_cyc"/>
    <property type="match status" value="1"/>
</dbReference>
<evidence type="ECO:0000256" key="1">
    <source>
        <dbReference type="ARBA" id="ARBA00004196"/>
    </source>
</evidence>
<dbReference type="GO" id="GO:0004016">
    <property type="term" value="F:adenylate cyclase activity"/>
    <property type="evidence" value="ECO:0007669"/>
    <property type="project" value="UniProtKB-ARBA"/>
</dbReference>
<dbReference type="SMART" id="SM00044">
    <property type="entry name" value="CYCc"/>
    <property type="match status" value="1"/>
</dbReference>
<comment type="caution">
    <text evidence="11">The sequence shown here is derived from an EMBL/GenBank/DDBJ whole genome shotgun (WGS) entry which is preliminary data.</text>
</comment>
<gene>
    <name evidence="11" type="ORF">F9K24_08050</name>
</gene>
<evidence type="ECO:0000256" key="5">
    <source>
        <dbReference type="ARBA" id="ARBA00022989"/>
    </source>
</evidence>
<reference evidence="11 12" key="1">
    <citation type="submission" date="2019-10" db="EMBL/GenBank/DDBJ databases">
        <title>Extracellular Electron Transfer in a Candidatus Methanoperedens spp. Enrichment Culture.</title>
        <authorList>
            <person name="Berger S."/>
            <person name="Rangel Shaw D."/>
            <person name="Berben T."/>
            <person name="In 'T Zandt M."/>
            <person name="Frank J."/>
            <person name="Reimann J."/>
            <person name="Jetten M.S.M."/>
            <person name="Welte C.U."/>
        </authorList>
    </citation>
    <scope>NUCLEOTIDE SEQUENCE [LARGE SCALE GENOMIC DNA]</scope>
    <source>
        <strain evidence="11">SB12</strain>
    </source>
</reference>
<keyword evidence="5 8" id="KW-1133">Transmembrane helix</keyword>
<evidence type="ECO:0000256" key="4">
    <source>
        <dbReference type="ARBA" id="ARBA00022692"/>
    </source>
</evidence>
<feature type="domain" description="Guanylate cyclase" evidence="9">
    <location>
        <begin position="622"/>
        <end position="754"/>
    </location>
</feature>
<feature type="compositionally biased region" description="Polar residues" evidence="7">
    <location>
        <begin position="168"/>
        <end position="182"/>
    </location>
</feature>
<dbReference type="CDD" id="cd07302">
    <property type="entry name" value="CHD"/>
    <property type="match status" value="1"/>
</dbReference>